<dbReference type="PIRSF" id="PIRSF001227">
    <property type="entry name" value="Pen_acylase"/>
    <property type="match status" value="1"/>
</dbReference>
<keyword evidence="8" id="KW-1185">Reference proteome</keyword>
<evidence type="ECO:0000313" key="7">
    <source>
        <dbReference type="EMBL" id="AVO36927.1"/>
    </source>
</evidence>
<keyword evidence="3" id="KW-0865">Zymogen</keyword>
<comment type="cofactor">
    <cofactor evidence="5">
        <name>Ca(2+)</name>
        <dbReference type="ChEBI" id="CHEBI:29108"/>
    </cofactor>
    <text evidence="5">Binds 1 Ca(2+) ion per dimer.</text>
</comment>
<evidence type="ECO:0000256" key="3">
    <source>
        <dbReference type="ARBA" id="ARBA00023145"/>
    </source>
</evidence>
<dbReference type="PANTHER" id="PTHR34218:SF4">
    <property type="entry name" value="ACYL-HOMOSERINE LACTONE ACYLASE QUIP"/>
    <property type="match status" value="1"/>
</dbReference>
<evidence type="ECO:0000256" key="4">
    <source>
        <dbReference type="PIRSR" id="PIRSR001227-1"/>
    </source>
</evidence>
<feature type="compositionally biased region" description="Low complexity" evidence="6">
    <location>
        <begin position="1"/>
        <end position="17"/>
    </location>
</feature>
<dbReference type="CDD" id="cd03747">
    <property type="entry name" value="Ntn_PGA_like"/>
    <property type="match status" value="1"/>
</dbReference>
<dbReference type="InterPro" id="IPR002692">
    <property type="entry name" value="S45"/>
</dbReference>
<dbReference type="Gene3D" id="1.10.439.10">
    <property type="entry name" value="Penicillin Amidohydrolase, domain 1"/>
    <property type="match status" value="1"/>
</dbReference>
<keyword evidence="5" id="KW-0106">Calcium</keyword>
<dbReference type="Gene3D" id="3.60.20.10">
    <property type="entry name" value="Glutamine Phosphoribosylpyrophosphate, subunit 1, domain 1"/>
    <property type="match status" value="1"/>
</dbReference>
<proteinExistence type="inferred from homology"/>
<dbReference type="EMBL" id="CP027665">
    <property type="protein sequence ID" value="AVO36927.1"/>
    <property type="molecule type" value="Genomic_DNA"/>
</dbReference>
<gene>
    <name evidence="7" type="ORF">C6Y53_03935</name>
</gene>
<feature type="compositionally biased region" description="Polar residues" evidence="6">
    <location>
        <begin position="18"/>
        <end position="31"/>
    </location>
</feature>
<sequence>MSPGSRRLASRPPARSANTDPSQETPMTTLTLPGLSAPASISVDEWGMAHIRAGTARDLFFLQGFNAARDRLWQIDLWRKRGLGLLAADFGPGYLMQDRAARLFLYRGDMAAEWAAYGEDAEDICTAFATGINAGVDLVLDGSWPLPPEFAELGTRPAHWAPEDVVRIRTHCLSRNAASEFARMQVHALADPETDLLRVPLSPPVPDSEWQTMADIRLPPDALDVYALATAPVTFQRERLDATLEEAAQWSTVDASMTVQRAAAPMEGSNNWAISAGLTDTGRPIMASDPHRQHAAPSLRYMVHLTAPGLDLIGAGEPSSPGIMAGHNGTAAFSLTIFCADQEDVMVYETTDDGDAYRYGDSTEPFVRLTETFAVKGAADQTLTLTFSRHGPVVHAGDGIAVALRTVFTDPGTAPYMASLKSMRTTSVPAFRAALTTWGAPSVNMVYADMAGDICWQSAAYVPRRTGWRGLAPVMGDGRHEWQGYMTAADLPAIVNPDKGFVHSANEMNLPEGWDHAASPIGFEWFEDGRADRIAEVVGAGGARDVAGSCALQTDTVSARALELCALVPDTAPGAARDLLRGWDGDARAGSAAALLFETWLSGHLRPALLSRIAPDSTLRGYLAPGNVPTVVRLLRGDLPGLAARADIDHDRLIADTLAAAWDDLVARFGTDPAAWRWGNLHKSYFNHALTPLGSSRDVGPLAKGGSGTTVMLAHYEASDYRVRIGASVRMVVDVGAWDNSVWINAPGQSGIPGTPHYDDLAPLWAEGRYVPMLYSQEAVDKATASRLNLRPGGVSADAAD</sequence>
<feature type="binding site" evidence="5">
    <location>
        <position position="341"/>
    </location>
    <ligand>
        <name>Ca(2+)</name>
        <dbReference type="ChEBI" id="CHEBI:29108"/>
    </ligand>
</feature>
<dbReference type="Gene3D" id="1.10.1400.10">
    <property type="match status" value="1"/>
</dbReference>
<dbReference type="InterPro" id="IPR014395">
    <property type="entry name" value="Pen/GL7ACA/AHL_acylase"/>
</dbReference>
<dbReference type="GO" id="GO:0017000">
    <property type="term" value="P:antibiotic biosynthetic process"/>
    <property type="evidence" value="ECO:0007669"/>
    <property type="project" value="InterPro"/>
</dbReference>
<keyword evidence="5" id="KW-0479">Metal-binding</keyword>
<evidence type="ECO:0000256" key="5">
    <source>
        <dbReference type="PIRSR" id="PIRSR001227-2"/>
    </source>
</evidence>
<feature type="binding site" evidence="5">
    <location>
        <position position="344"/>
    </location>
    <ligand>
        <name>Ca(2+)</name>
        <dbReference type="ChEBI" id="CHEBI:29108"/>
    </ligand>
</feature>
<accession>A0A2S0MM74</accession>
<protein>
    <submittedName>
        <fullName evidence="7">Penicillin acylase family protein</fullName>
    </submittedName>
</protein>
<evidence type="ECO:0000256" key="6">
    <source>
        <dbReference type="SAM" id="MobiDB-lite"/>
    </source>
</evidence>
<organism evidence="7 8">
    <name type="scientific">Pukyongiella litopenaei</name>
    <dbReference type="NCBI Taxonomy" id="2605946"/>
    <lineage>
        <taxon>Bacteria</taxon>
        <taxon>Pseudomonadati</taxon>
        <taxon>Pseudomonadota</taxon>
        <taxon>Alphaproteobacteria</taxon>
        <taxon>Rhodobacterales</taxon>
        <taxon>Paracoccaceae</taxon>
        <taxon>Pukyongiella</taxon>
    </lineage>
</organism>
<comment type="similarity">
    <text evidence="1">Belongs to the peptidase S45 family.</text>
</comment>
<dbReference type="GO" id="GO:0046872">
    <property type="term" value="F:metal ion binding"/>
    <property type="evidence" value="ECO:0007669"/>
    <property type="project" value="UniProtKB-KW"/>
</dbReference>
<keyword evidence="2" id="KW-0378">Hydrolase</keyword>
<feature type="active site" description="Nucleophile" evidence="4">
    <location>
        <position position="269"/>
    </location>
</feature>
<dbReference type="GO" id="GO:0016811">
    <property type="term" value="F:hydrolase activity, acting on carbon-nitrogen (but not peptide) bonds, in linear amides"/>
    <property type="evidence" value="ECO:0007669"/>
    <property type="project" value="InterPro"/>
</dbReference>
<dbReference type="SUPFAM" id="SSF56235">
    <property type="entry name" value="N-terminal nucleophile aminohydrolases (Ntn hydrolases)"/>
    <property type="match status" value="1"/>
</dbReference>
<dbReference type="InterPro" id="IPR043146">
    <property type="entry name" value="Penicillin_amidase_N_B-knob"/>
</dbReference>
<dbReference type="KEGG" id="thas:C6Y53_03935"/>
<dbReference type="InterPro" id="IPR043147">
    <property type="entry name" value="Penicillin_amidase_A-knob"/>
</dbReference>
<reference evidence="8" key="1">
    <citation type="submission" date="2018-03" db="EMBL/GenBank/DDBJ databases">
        <title>Genomic analysis of the strain SH-1 isolated from shrimp intestine.</title>
        <authorList>
            <person name="Kim Y.-S."/>
            <person name="Kim S.-E."/>
            <person name="Kim K.-H."/>
        </authorList>
    </citation>
    <scope>NUCLEOTIDE SEQUENCE [LARGE SCALE GENOMIC DNA]</scope>
    <source>
        <strain evidence="8">SH-1</strain>
    </source>
</reference>
<evidence type="ECO:0000313" key="8">
    <source>
        <dbReference type="Proteomes" id="UP000237655"/>
    </source>
</evidence>
<dbReference type="Gene3D" id="2.30.120.10">
    <property type="match status" value="1"/>
</dbReference>
<dbReference type="AlphaFoldDB" id="A0A2S0MM74"/>
<evidence type="ECO:0000256" key="1">
    <source>
        <dbReference type="ARBA" id="ARBA00006586"/>
    </source>
</evidence>
<dbReference type="PANTHER" id="PTHR34218">
    <property type="entry name" value="PEPTIDASE S45 PENICILLIN AMIDASE"/>
    <property type="match status" value="1"/>
</dbReference>
<evidence type="ECO:0000256" key="2">
    <source>
        <dbReference type="ARBA" id="ARBA00022801"/>
    </source>
</evidence>
<dbReference type="InterPro" id="IPR023343">
    <property type="entry name" value="Penicillin_amidase_dom1"/>
</dbReference>
<dbReference type="Pfam" id="PF01804">
    <property type="entry name" value="Penicil_amidase"/>
    <property type="match status" value="1"/>
</dbReference>
<dbReference type="InterPro" id="IPR029055">
    <property type="entry name" value="Ntn_hydrolases_N"/>
</dbReference>
<feature type="region of interest" description="Disordered" evidence="6">
    <location>
        <begin position="1"/>
        <end position="31"/>
    </location>
</feature>
<dbReference type="Proteomes" id="UP000237655">
    <property type="component" value="Chromosome"/>
</dbReference>
<name>A0A2S0MM74_9RHOB</name>